<evidence type="ECO:0000256" key="7">
    <source>
        <dbReference type="ARBA" id="ARBA00022692"/>
    </source>
</evidence>
<feature type="transmembrane region" description="Helical" evidence="12">
    <location>
        <begin position="160"/>
        <end position="179"/>
    </location>
</feature>
<evidence type="ECO:0000256" key="2">
    <source>
        <dbReference type="ARBA" id="ARBA00022448"/>
    </source>
</evidence>
<feature type="transmembrane region" description="Helical" evidence="12">
    <location>
        <begin position="119"/>
        <end position="140"/>
    </location>
</feature>
<dbReference type="Pfam" id="PF00358">
    <property type="entry name" value="PTS_EIIA_1"/>
    <property type="match status" value="1"/>
</dbReference>
<feature type="transmembrane region" description="Helical" evidence="12">
    <location>
        <begin position="301"/>
        <end position="322"/>
    </location>
</feature>
<dbReference type="eggNOG" id="COG2190">
    <property type="taxonomic scope" value="Bacteria"/>
</dbReference>
<dbReference type="Proteomes" id="UP000010119">
    <property type="component" value="Unassembled WGS sequence"/>
</dbReference>
<dbReference type="SUPFAM" id="SSF51261">
    <property type="entry name" value="Duplicated hybrid motif"/>
    <property type="match status" value="1"/>
</dbReference>
<dbReference type="eggNOG" id="COG1263">
    <property type="taxonomic scope" value="Bacteria"/>
</dbReference>
<evidence type="ECO:0000259" key="15">
    <source>
        <dbReference type="PROSITE" id="PS51103"/>
    </source>
</evidence>
<dbReference type="eggNOG" id="COG1264">
    <property type="taxonomic scope" value="Bacteria"/>
</dbReference>
<dbReference type="PANTHER" id="PTHR30175">
    <property type="entry name" value="PHOSPHOTRANSFERASE SYSTEM TRANSPORT PROTEIN"/>
    <property type="match status" value="1"/>
</dbReference>
<dbReference type="InterPro" id="IPR003352">
    <property type="entry name" value="PTS_EIIC"/>
</dbReference>
<dbReference type="EC" id="2.7.1.69" evidence="16"/>
<keyword evidence="17" id="KW-1185">Reference proteome</keyword>
<evidence type="ECO:0000256" key="8">
    <source>
        <dbReference type="ARBA" id="ARBA00022777"/>
    </source>
</evidence>
<feature type="transmembrane region" description="Helical" evidence="12">
    <location>
        <begin position="334"/>
        <end position="360"/>
    </location>
</feature>
<keyword evidence="4" id="KW-0762">Sugar transport</keyword>
<dbReference type="GO" id="GO:0008982">
    <property type="term" value="F:protein-N(PI)-phosphohistidine-sugar phosphotransferase activity"/>
    <property type="evidence" value="ECO:0007669"/>
    <property type="project" value="InterPro"/>
</dbReference>
<keyword evidence="2" id="KW-0813">Transport</keyword>
<dbReference type="Gene3D" id="3.30.1360.60">
    <property type="entry name" value="Glucose permease domain IIB"/>
    <property type="match status" value="1"/>
</dbReference>
<dbReference type="GO" id="GO:0005886">
    <property type="term" value="C:plasma membrane"/>
    <property type="evidence" value="ECO:0007669"/>
    <property type="project" value="UniProtKB-SubCell"/>
</dbReference>
<evidence type="ECO:0000313" key="16">
    <source>
        <dbReference type="EMBL" id="EFI82963.1"/>
    </source>
</evidence>
<feature type="domain" description="PTS EIIC type-1" evidence="15">
    <location>
        <begin position="134"/>
        <end position="477"/>
    </location>
</feature>
<keyword evidence="6" id="KW-0598">Phosphotransferase system</keyword>
<dbReference type="HOGENOM" id="CLU_012312_2_1_9"/>
<reference evidence="16" key="1">
    <citation type="submission" date="2010-06" db="EMBL/GenBank/DDBJ databases">
        <authorList>
            <person name="Muzny D."/>
            <person name="Qin X."/>
            <person name="Buhay C."/>
            <person name="Dugan-Rocha S."/>
            <person name="Ding Y."/>
            <person name="Chen G."/>
            <person name="Hawes A."/>
            <person name="Holder M."/>
            <person name="Jhangiani S."/>
            <person name="Johnson A."/>
            <person name="Khan Z."/>
            <person name="Li Z."/>
            <person name="Liu W."/>
            <person name="Liu X."/>
            <person name="Perez L."/>
            <person name="Shen H."/>
            <person name="Wang Q."/>
            <person name="Watt J."/>
            <person name="Xi L."/>
            <person name="Xin Y."/>
            <person name="Zhou J."/>
            <person name="Deng J."/>
            <person name="Jiang H."/>
            <person name="Liu Y."/>
            <person name="Qu J."/>
            <person name="Song X.-Z."/>
            <person name="Zhang L."/>
            <person name="Villasana D."/>
            <person name="Johnson A."/>
            <person name="Liu J."/>
            <person name="Liyanage D."/>
            <person name="Lorensuhewa L."/>
            <person name="Robinson T."/>
            <person name="Song A."/>
            <person name="Song B.-B."/>
            <person name="Dinh H."/>
            <person name="Thornton R."/>
            <person name="Coyle M."/>
            <person name="Francisco L."/>
            <person name="Jackson L."/>
            <person name="Javaid M."/>
            <person name="Korchina V."/>
            <person name="Kovar C."/>
            <person name="Mata R."/>
            <person name="Mathew T."/>
            <person name="Ngo R."/>
            <person name="Nguyen L."/>
            <person name="Nguyen N."/>
            <person name="Okwuonu G."/>
            <person name="Ongeri F."/>
            <person name="Pham C."/>
            <person name="Simmons D."/>
            <person name="Wilczek-Boney K."/>
            <person name="Hale W."/>
            <person name="Jakkamsetti A."/>
            <person name="Pham P."/>
            <person name="Ruth R."/>
            <person name="San Lucas F."/>
            <person name="Warren J."/>
            <person name="Zhang J."/>
            <person name="Zhao Z."/>
            <person name="Zhou C."/>
            <person name="Zhu D."/>
            <person name="Lee S."/>
            <person name="Bess C."/>
            <person name="Blankenburg K."/>
            <person name="Forbes L."/>
            <person name="Fu Q."/>
            <person name="Gubbala S."/>
            <person name="Hirani K."/>
            <person name="Jayaseelan J.C."/>
            <person name="Lara F."/>
            <person name="Munidasa M."/>
            <person name="Palculict T."/>
            <person name="Patil S."/>
            <person name="Pu L.-L."/>
            <person name="Saada N."/>
            <person name="Tang L."/>
            <person name="Weissenberger G."/>
            <person name="Zhu Y."/>
            <person name="Hemphill L."/>
            <person name="Shang Y."/>
            <person name="Youmans B."/>
            <person name="Ayvaz T."/>
            <person name="Ross M."/>
            <person name="Santibanez J."/>
            <person name="Aqrawi P."/>
            <person name="Gross S."/>
            <person name="Joshi V."/>
            <person name="Fowler G."/>
            <person name="Nazareth L."/>
            <person name="Reid J."/>
            <person name="Worley K."/>
            <person name="Petrosino J."/>
            <person name="Highlander S."/>
            <person name="Gibbs R."/>
        </authorList>
    </citation>
    <scope>NUCLEOTIDE SEQUENCE [LARGE SCALE GENOMIC DNA]</scope>
    <source>
        <strain evidence="16">DSM 20601</strain>
    </source>
</reference>
<sequence length="631" mass="68163">MFGQVFIYNKKRGVAIMTNEELASQIITSIGGDSNVKSLTHCVTRLRFQLEDGTLFLKEQLEALTGVLGAQVKNGQYQVIVGTKVSKIYRIMVDQYPHFGMESNRPEPTDAKESIWSRLIGTLSAILIPSLPPVIGGGMLKGLIFLLTSLKLIDPVGGTYFILNLAGDAMFYFFPFLLAVSSAKRFRTNEYMALSLAGVLMYPTLLDAALQGKVANISFLSVIPIPVVNYSSSILPIILAVYLFSYLYRYLEKVIPSMITVIFTPLLSLMIIVPIMLFGIAPLGFYLGEYIAKGIEVLIDFSPLLAGFVIGGTRPLLVLTGMHHAVRPLTQQQIATFGFSTMGAMNFMSTMAQATAALAISLAINNKTMKQVALSSAFSGYLGVTEPALYGVLVKYRSAFIGAAVGGGIGGGIGASLGARALAPVMPSVLSFPVYLGEAAFGFLLAFVITIVSTFILTFLLSKGMDKKETAPLNPHSETKIKSPVSGQMYPIEEVDDDTFSKGLLGKGVAIKPEEDLIVSPVAGKVQLVFKTKHAIGLLADNGAEILIHVGLNTVELEGENFEVLCHEQQKVEVGTPLVRFDRAALVEAGYDDSVIMVIANTDHFEEIAAYAKRKALTAMETIIQLKIKPI</sequence>
<dbReference type="Pfam" id="PF02378">
    <property type="entry name" value="PTS_EIIC"/>
    <property type="match status" value="1"/>
</dbReference>
<dbReference type="PANTHER" id="PTHR30175:SF1">
    <property type="entry name" value="PTS SYSTEM ARBUTIN-, CELLOBIOSE-, AND SALICIN-SPECIFIC EIIBC COMPONENT-RELATED"/>
    <property type="match status" value="1"/>
</dbReference>
<dbReference type="GO" id="GO:0015771">
    <property type="term" value="P:trehalose transport"/>
    <property type="evidence" value="ECO:0007669"/>
    <property type="project" value="TreeGrafter"/>
</dbReference>
<evidence type="ECO:0000256" key="10">
    <source>
        <dbReference type="ARBA" id="ARBA00023136"/>
    </source>
</evidence>
<evidence type="ECO:0000256" key="9">
    <source>
        <dbReference type="ARBA" id="ARBA00022989"/>
    </source>
</evidence>
<evidence type="ECO:0000256" key="5">
    <source>
        <dbReference type="ARBA" id="ARBA00022679"/>
    </source>
</evidence>
<dbReference type="Gene3D" id="2.70.70.10">
    <property type="entry name" value="Glucose Permease (Domain IIA)"/>
    <property type="match status" value="1"/>
</dbReference>
<evidence type="ECO:0000256" key="1">
    <source>
        <dbReference type="ARBA" id="ARBA00004651"/>
    </source>
</evidence>
<dbReference type="FunFam" id="2.70.70.10:FF:000001">
    <property type="entry name" value="PTS system glucose-specific IIA component"/>
    <property type="match status" value="1"/>
</dbReference>
<evidence type="ECO:0000313" key="17">
    <source>
        <dbReference type="Proteomes" id="UP000010119"/>
    </source>
</evidence>
<evidence type="ECO:0000256" key="12">
    <source>
        <dbReference type="SAM" id="Phobius"/>
    </source>
</evidence>
<dbReference type="InterPro" id="IPR011055">
    <property type="entry name" value="Dup_hybrid_motif"/>
</dbReference>
<feature type="domain" description="PTS EIIB type-1" evidence="14">
    <location>
        <begin position="20"/>
        <end position="102"/>
    </location>
</feature>
<feature type="domain" description="PTS EIIA type-1" evidence="13">
    <location>
        <begin position="497"/>
        <end position="601"/>
    </location>
</feature>
<accession>D7UZW8</accession>
<evidence type="ECO:0000259" key="13">
    <source>
        <dbReference type="PROSITE" id="PS51093"/>
    </source>
</evidence>
<dbReference type="InterPro" id="IPR036878">
    <property type="entry name" value="Glu_permease_IIB"/>
</dbReference>
<protein>
    <submittedName>
        <fullName evidence="16">PTS system, beta-glucoside-specific, IIABC component</fullName>
        <ecNumber evidence="16">2.7.1.69</ecNumber>
    </submittedName>
</protein>
<dbReference type="EMBL" id="ACCR02000005">
    <property type="protein sequence ID" value="EFI82963.1"/>
    <property type="molecule type" value="Genomic_DNA"/>
</dbReference>
<feature type="transmembrane region" description="Helical" evidence="12">
    <location>
        <begin position="400"/>
        <end position="419"/>
    </location>
</feature>
<feature type="transmembrane region" description="Helical" evidence="12">
    <location>
        <begin position="372"/>
        <end position="393"/>
    </location>
</feature>
<feature type="active site" description="Phosphocysteine intermediate; for EIIB activity" evidence="11">
    <location>
        <position position="42"/>
    </location>
</feature>
<keyword evidence="8" id="KW-0418">Kinase</keyword>
<dbReference type="PROSITE" id="PS01035">
    <property type="entry name" value="PTS_EIIB_TYPE_1_CYS"/>
    <property type="match status" value="1"/>
</dbReference>
<dbReference type="GO" id="GO:0016301">
    <property type="term" value="F:kinase activity"/>
    <property type="evidence" value="ECO:0007669"/>
    <property type="project" value="UniProtKB-KW"/>
</dbReference>
<dbReference type="CDD" id="cd00212">
    <property type="entry name" value="PTS_IIB_glc"/>
    <property type="match status" value="1"/>
</dbReference>
<dbReference type="PROSITE" id="PS51098">
    <property type="entry name" value="PTS_EIIB_TYPE_1"/>
    <property type="match status" value="1"/>
</dbReference>
<comment type="caution">
    <text evidence="16">The sequence shown here is derived from an EMBL/GenBank/DDBJ whole genome shotgun (WGS) entry which is preliminary data.</text>
</comment>
<dbReference type="InterPro" id="IPR050558">
    <property type="entry name" value="PTS_Sugar-Specific_Components"/>
</dbReference>
<dbReference type="GO" id="GO:0090589">
    <property type="term" value="F:protein-phosphocysteine-trehalose phosphotransferase system transporter activity"/>
    <property type="evidence" value="ECO:0007669"/>
    <property type="project" value="TreeGrafter"/>
</dbReference>
<evidence type="ECO:0000256" key="4">
    <source>
        <dbReference type="ARBA" id="ARBA00022597"/>
    </source>
</evidence>
<dbReference type="PROSITE" id="PS51093">
    <property type="entry name" value="PTS_EIIA_TYPE_1"/>
    <property type="match status" value="1"/>
</dbReference>
<dbReference type="InterPro" id="IPR001996">
    <property type="entry name" value="PTS_IIB_1"/>
</dbReference>
<dbReference type="InterPro" id="IPR018113">
    <property type="entry name" value="PTrfase_EIIB_Cys"/>
</dbReference>
<dbReference type="STRING" id="525367.HMPREF0556_11648"/>
<gene>
    <name evidence="16" type="ORF">HMPREF0556_11648</name>
</gene>
<evidence type="ECO:0000256" key="6">
    <source>
        <dbReference type="ARBA" id="ARBA00022683"/>
    </source>
</evidence>
<feature type="transmembrane region" description="Helical" evidence="12">
    <location>
        <begin position="260"/>
        <end position="281"/>
    </location>
</feature>
<dbReference type="NCBIfam" id="TIGR00830">
    <property type="entry name" value="PTBA"/>
    <property type="match status" value="1"/>
</dbReference>
<keyword evidence="9 12" id="KW-1133">Transmembrane helix</keyword>
<proteinExistence type="predicted"/>
<dbReference type="SUPFAM" id="SSF55604">
    <property type="entry name" value="Glucose permease domain IIB"/>
    <property type="match status" value="1"/>
</dbReference>
<organism evidence="16 17">
    <name type="scientific">Listeria grayi DSM 20601</name>
    <dbReference type="NCBI Taxonomy" id="525367"/>
    <lineage>
        <taxon>Bacteria</taxon>
        <taxon>Bacillati</taxon>
        <taxon>Bacillota</taxon>
        <taxon>Bacilli</taxon>
        <taxon>Bacillales</taxon>
        <taxon>Listeriaceae</taxon>
        <taxon>Listeria</taxon>
    </lineage>
</organism>
<dbReference type="PROSITE" id="PS51103">
    <property type="entry name" value="PTS_EIIC_TYPE_1"/>
    <property type="match status" value="1"/>
</dbReference>
<dbReference type="Pfam" id="PF00367">
    <property type="entry name" value="PTS_EIIB"/>
    <property type="match status" value="1"/>
</dbReference>
<evidence type="ECO:0000259" key="14">
    <source>
        <dbReference type="PROSITE" id="PS51098"/>
    </source>
</evidence>
<dbReference type="PROSITE" id="PS00371">
    <property type="entry name" value="PTS_EIIA_TYPE_1_HIS"/>
    <property type="match status" value="1"/>
</dbReference>
<keyword evidence="7 12" id="KW-0812">Transmembrane</keyword>
<keyword evidence="5 16" id="KW-0808">Transferase</keyword>
<dbReference type="GO" id="GO:0009401">
    <property type="term" value="P:phosphoenolpyruvate-dependent sugar phosphotransferase system"/>
    <property type="evidence" value="ECO:0007669"/>
    <property type="project" value="UniProtKB-KW"/>
</dbReference>
<keyword evidence="10 12" id="KW-0472">Membrane</keyword>
<dbReference type="InterPro" id="IPR013013">
    <property type="entry name" value="PTS_EIIC_1"/>
</dbReference>
<evidence type="ECO:0000256" key="11">
    <source>
        <dbReference type="PROSITE-ProRule" id="PRU00421"/>
    </source>
</evidence>
<dbReference type="AlphaFoldDB" id="D7UZW8"/>
<dbReference type="InterPro" id="IPR001127">
    <property type="entry name" value="PTS_EIIA_1_perm"/>
</dbReference>
<comment type="subcellular location">
    <subcellularLocation>
        <location evidence="1">Cell membrane</location>
        <topology evidence="1">Multi-pass membrane protein</topology>
    </subcellularLocation>
</comment>
<name>D7UZW8_LISGR</name>
<feature type="transmembrane region" description="Helical" evidence="12">
    <location>
        <begin position="191"/>
        <end position="210"/>
    </location>
</feature>
<keyword evidence="3" id="KW-1003">Cell membrane</keyword>
<evidence type="ECO:0000256" key="3">
    <source>
        <dbReference type="ARBA" id="ARBA00022475"/>
    </source>
</evidence>
<feature type="transmembrane region" description="Helical" evidence="12">
    <location>
        <begin position="439"/>
        <end position="461"/>
    </location>
</feature>
<feature type="transmembrane region" description="Helical" evidence="12">
    <location>
        <begin position="230"/>
        <end position="248"/>
    </location>
</feature>